<dbReference type="AlphaFoldDB" id="A0A7K1SSU1"/>
<keyword evidence="3" id="KW-1185">Reference proteome</keyword>
<dbReference type="PROSITE" id="PS51352">
    <property type="entry name" value="THIOREDOXIN_2"/>
    <property type="match status" value="1"/>
</dbReference>
<dbReference type="SUPFAM" id="SSF52833">
    <property type="entry name" value="Thioredoxin-like"/>
    <property type="match status" value="1"/>
</dbReference>
<reference evidence="2 3" key="1">
    <citation type="submission" date="2019-12" db="EMBL/GenBank/DDBJ databases">
        <title>Mucilaginibacter sp. HMF7410 genome sequencing and assembly.</title>
        <authorList>
            <person name="Kang H."/>
            <person name="Cha I."/>
            <person name="Kim H."/>
            <person name="Joh K."/>
        </authorList>
    </citation>
    <scope>NUCLEOTIDE SEQUENCE [LARGE SCALE GENOMIC DNA]</scope>
    <source>
        <strain evidence="2 3">HMF7410</strain>
    </source>
</reference>
<organism evidence="2 3">
    <name type="scientific">Mucilaginibacter arboris</name>
    <dbReference type="NCBI Taxonomy" id="2682090"/>
    <lineage>
        <taxon>Bacteria</taxon>
        <taxon>Pseudomonadati</taxon>
        <taxon>Bacteroidota</taxon>
        <taxon>Sphingobacteriia</taxon>
        <taxon>Sphingobacteriales</taxon>
        <taxon>Sphingobacteriaceae</taxon>
        <taxon>Mucilaginibacter</taxon>
    </lineage>
</organism>
<feature type="domain" description="Thioredoxin" evidence="1">
    <location>
        <begin position="32"/>
        <end position="202"/>
    </location>
</feature>
<evidence type="ECO:0000313" key="2">
    <source>
        <dbReference type="EMBL" id="MVN20371.1"/>
    </source>
</evidence>
<dbReference type="Pfam" id="PF00578">
    <property type="entry name" value="AhpC-TSA"/>
    <property type="match status" value="1"/>
</dbReference>
<dbReference type="Gene3D" id="3.40.30.10">
    <property type="entry name" value="Glutaredoxin"/>
    <property type="match status" value="1"/>
</dbReference>
<sequence length="202" mass="22941">MLPVTYQFPVFDFTELVHEPVISKKYQPLKPLQAGQLTPDIKLINKNGTWLNSKIRNYEGTVFTYQLLSKPLVISFYAEAWNRKGIHILKKLNAIQNEILAAGGNLLIVTAEGPFAQAEVNWKHHFNLSFYHDVNHEIARKFNVFSEEDPIWNKFSGIDVNAPLLATYVLSPAGQIVYDHIDTAFNGSFPVEEIINATKNAR</sequence>
<dbReference type="RefSeq" id="WP_157563831.1">
    <property type="nucleotide sequence ID" value="NZ_WPIK01000002.1"/>
</dbReference>
<dbReference type="InterPro" id="IPR000866">
    <property type="entry name" value="AhpC/TSA"/>
</dbReference>
<evidence type="ECO:0000313" key="3">
    <source>
        <dbReference type="Proteomes" id="UP000462014"/>
    </source>
</evidence>
<dbReference type="GO" id="GO:0016491">
    <property type="term" value="F:oxidoreductase activity"/>
    <property type="evidence" value="ECO:0007669"/>
    <property type="project" value="InterPro"/>
</dbReference>
<dbReference type="GO" id="GO:0016209">
    <property type="term" value="F:antioxidant activity"/>
    <property type="evidence" value="ECO:0007669"/>
    <property type="project" value="InterPro"/>
</dbReference>
<comment type="caution">
    <text evidence="2">The sequence shown here is derived from an EMBL/GenBank/DDBJ whole genome shotgun (WGS) entry which is preliminary data.</text>
</comment>
<dbReference type="Proteomes" id="UP000462014">
    <property type="component" value="Unassembled WGS sequence"/>
</dbReference>
<gene>
    <name evidence="2" type="ORF">GO621_02330</name>
</gene>
<accession>A0A7K1SSU1</accession>
<dbReference type="InterPro" id="IPR013766">
    <property type="entry name" value="Thioredoxin_domain"/>
</dbReference>
<protein>
    <submittedName>
        <fullName evidence="2">Redoxin domain-containing protein</fullName>
    </submittedName>
</protein>
<name>A0A7K1SSU1_9SPHI</name>
<evidence type="ECO:0000259" key="1">
    <source>
        <dbReference type="PROSITE" id="PS51352"/>
    </source>
</evidence>
<dbReference type="EMBL" id="WPIK01000002">
    <property type="protein sequence ID" value="MVN20371.1"/>
    <property type="molecule type" value="Genomic_DNA"/>
</dbReference>
<proteinExistence type="predicted"/>
<dbReference type="InterPro" id="IPR036249">
    <property type="entry name" value="Thioredoxin-like_sf"/>
</dbReference>